<dbReference type="Proteomes" id="UP000054815">
    <property type="component" value="Unassembled WGS sequence"/>
</dbReference>
<feature type="transmembrane region" description="Helical" evidence="1">
    <location>
        <begin position="12"/>
        <end position="30"/>
    </location>
</feature>
<proteinExistence type="predicted"/>
<feature type="transmembrane region" description="Helical" evidence="1">
    <location>
        <begin position="162"/>
        <end position="187"/>
    </location>
</feature>
<name>A0A0V0YLL6_TRIPS</name>
<organism evidence="2 3">
    <name type="scientific">Trichinella pseudospiralis</name>
    <name type="common">Parasitic roundworm</name>
    <dbReference type="NCBI Taxonomy" id="6337"/>
    <lineage>
        <taxon>Eukaryota</taxon>
        <taxon>Metazoa</taxon>
        <taxon>Ecdysozoa</taxon>
        <taxon>Nematoda</taxon>
        <taxon>Enoplea</taxon>
        <taxon>Dorylaimia</taxon>
        <taxon>Trichinellida</taxon>
        <taxon>Trichinellidae</taxon>
        <taxon>Trichinella</taxon>
    </lineage>
</organism>
<reference evidence="2 3" key="1">
    <citation type="submission" date="2015-01" db="EMBL/GenBank/DDBJ databases">
        <title>Evolution of Trichinella species and genotypes.</title>
        <authorList>
            <person name="Korhonen P.K."/>
            <person name="Edoardo P."/>
            <person name="Giuseppe L.R."/>
            <person name="Gasser R.B."/>
        </authorList>
    </citation>
    <scope>NUCLEOTIDE SEQUENCE [LARGE SCALE GENOMIC DNA]</scope>
    <source>
        <strain evidence="2">ISS141</strain>
    </source>
</reference>
<comment type="caution">
    <text evidence="2">The sequence shown here is derived from an EMBL/GenBank/DDBJ whole genome shotgun (WGS) entry which is preliminary data.</text>
</comment>
<dbReference type="AlphaFoldDB" id="A0A0V0YLL6"/>
<keyword evidence="1" id="KW-0812">Transmembrane</keyword>
<protein>
    <submittedName>
        <fullName evidence="2">Uncharacterized protein</fullName>
    </submittedName>
</protein>
<evidence type="ECO:0000313" key="3">
    <source>
        <dbReference type="Proteomes" id="UP000054815"/>
    </source>
</evidence>
<gene>
    <name evidence="2" type="ORF">T4E_8886</name>
</gene>
<evidence type="ECO:0000256" key="1">
    <source>
        <dbReference type="SAM" id="Phobius"/>
    </source>
</evidence>
<dbReference type="EMBL" id="JYDU01000005">
    <property type="protein sequence ID" value="KRY01056.1"/>
    <property type="molecule type" value="Genomic_DNA"/>
</dbReference>
<sequence length="287" mass="32211">MLRELRGTNWRMWSFYFGSAWFSMLVLFRWSEIIARPAIGHLTRVHHCERSDIGRRALNLLGYCLYRQCRFQHCSFCWPLAESVCFSLRSFSGQAARPLLIFSLTGQSKFANGQCPASTSSAWHVGCLRQKQILIKADETPPLGKQAFWPLALARASSHFSIIIIIIIHLLLIIIVAFAFPIAFALLPGGVAASLSMYLSIYLSIYLCSRFAEMIVLCCRHRRLFPALVNGDFILLFSGKIDAPQLSHGFIEKLTSVVPQPPHPLTNTALTGKSHSSLALQNSPYSH</sequence>
<keyword evidence="1" id="KW-1133">Transmembrane helix</keyword>
<accession>A0A0V0YLL6</accession>
<keyword evidence="1" id="KW-0472">Membrane</keyword>
<evidence type="ECO:0000313" key="2">
    <source>
        <dbReference type="EMBL" id="KRY01056.1"/>
    </source>
</evidence>